<proteinExistence type="predicted"/>
<dbReference type="Proteomes" id="UP000003643">
    <property type="component" value="Unassembled WGS sequence"/>
</dbReference>
<organism evidence="1 2">
    <name type="scientific">Fusobacterium nucleatum subsp. nucleatum (strain ATCC 23726 / VPI 4351)</name>
    <dbReference type="NCBI Taxonomy" id="525283"/>
    <lineage>
        <taxon>Bacteria</taxon>
        <taxon>Fusobacteriati</taxon>
        <taxon>Fusobacteriota</taxon>
        <taxon>Fusobacteriia</taxon>
        <taxon>Fusobacteriales</taxon>
        <taxon>Fusobacteriaceae</taxon>
        <taxon>Fusobacterium</taxon>
    </lineage>
</organism>
<evidence type="ECO:0000313" key="1">
    <source>
        <dbReference type="EMBL" id="EFG94576.1"/>
    </source>
</evidence>
<evidence type="ECO:0000313" key="2">
    <source>
        <dbReference type="Proteomes" id="UP000003643"/>
    </source>
</evidence>
<dbReference type="AlphaFoldDB" id="D5RF48"/>
<gene>
    <name evidence="1" type="ORF">HMPREF0397_1834</name>
</gene>
<dbReference type="EMBL" id="ADVK01000053">
    <property type="protein sequence ID" value="EFG94576.1"/>
    <property type="molecule type" value="Genomic_DNA"/>
</dbReference>
<accession>D5RF48</accession>
<sequence length="100" mass="11315">MGNVVENTINPKGEDKRNIFANLRAQRGGTTFYNVIGSRAEALNEALKNGTINEEQFKEEVRKVIKGYGKDIGVDFEVVYLDKKLCQKIPKEVQVQLMLI</sequence>
<dbReference type="RefSeq" id="WP_005904045.1">
    <property type="nucleotide sequence ID" value="NZ_ADVK01000053.1"/>
</dbReference>
<protein>
    <submittedName>
        <fullName evidence="1">Uncharacterized protein</fullName>
    </submittedName>
</protein>
<comment type="caution">
    <text evidence="1">The sequence shown here is derived from an EMBL/GenBank/DDBJ whole genome shotgun (WGS) entry which is preliminary data.</text>
</comment>
<reference evidence="1 2" key="1">
    <citation type="submission" date="2010-04" db="EMBL/GenBank/DDBJ databases">
        <authorList>
            <person name="Qin X."/>
            <person name="Bachman B."/>
            <person name="Battles P."/>
            <person name="Bell A."/>
            <person name="Bess C."/>
            <person name="Bickham C."/>
            <person name="Chaboub L."/>
            <person name="Chen D."/>
            <person name="Coyle M."/>
            <person name="Deiros D.R."/>
            <person name="Dinh H."/>
            <person name="Forbes L."/>
            <person name="Fowler G."/>
            <person name="Francisco L."/>
            <person name="Fu Q."/>
            <person name="Gubbala S."/>
            <person name="Hale W."/>
            <person name="Han Y."/>
            <person name="Hemphill L."/>
            <person name="Highlander S.K."/>
            <person name="Hirani K."/>
            <person name="Hogues M."/>
            <person name="Jackson L."/>
            <person name="Jakkamsetti A."/>
            <person name="Javaid M."/>
            <person name="Jiang H."/>
            <person name="Korchina V."/>
            <person name="Kovar C."/>
            <person name="Lara F."/>
            <person name="Lee S."/>
            <person name="Mata R."/>
            <person name="Mathew T."/>
            <person name="Moen C."/>
            <person name="Morales K."/>
            <person name="Munidasa M."/>
            <person name="Nazareth L."/>
            <person name="Ngo R."/>
            <person name="Nguyen L."/>
            <person name="Okwuonu G."/>
            <person name="Ongeri F."/>
            <person name="Patil S."/>
            <person name="Petrosino J."/>
            <person name="Pham C."/>
            <person name="Pham P."/>
            <person name="Pu L.-L."/>
            <person name="Puazo M."/>
            <person name="Raj R."/>
            <person name="Reid J."/>
            <person name="Rouhana J."/>
            <person name="Saada N."/>
            <person name="Shang Y."/>
            <person name="Simmons D."/>
            <person name="Thornton R."/>
            <person name="Warren J."/>
            <person name="Weissenberger G."/>
            <person name="Zhang J."/>
            <person name="Zhang L."/>
            <person name="Zhou C."/>
            <person name="Zhu D."/>
            <person name="Muzny D."/>
            <person name="Worley K."/>
            <person name="Gibbs R."/>
        </authorList>
    </citation>
    <scope>NUCLEOTIDE SEQUENCE [LARGE SCALE GENOMIC DNA]</scope>
    <source>
        <strain evidence="2">ATCC 23726 / VPI 4351</strain>
    </source>
</reference>
<name>D5RF48_FUSN2</name>